<feature type="compositionally biased region" description="Basic residues" evidence="1">
    <location>
        <begin position="15"/>
        <end position="25"/>
    </location>
</feature>
<evidence type="ECO:0000313" key="3">
    <source>
        <dbReference type="Proteomes" id="UP000464620"/>
    </source>
</evidence>
<name>A0A6B9V4W3_ARAHY</name>
<protein>
    <submittedName>
        <fullName evidence="2">Uncharacterized protein</fullName>
    </submittedName>
</protein>
<dbReference type="Proteomes" id="UP000464620">
    <property type="component" value="Chromosome B09"/>
</dbReference>
<dbReference type="AlphaFoldDB" id="A0A6B9V4W3"/>
<feature type="region of interest" description="Disordered" evidence="1">
    <location>
        <begin position="1"/>
        <end position="80"/>
    </location>
</feature>
<proteinExistence type="predicted"/>
<organism evidence="2 3">
    <name type="scientific">Arachis hypogaea</name>
    <name type="common">Peanut</name>
    <dbReference type="NCBI Taxonomy" id="3818"/>
    <lineage>
        <taxon>Eukaryota</taxon>
        <taxon>Viridiplantae</taxon>
        <taxon>Streptophyta</taxon>
        <taxon>Embryophyta</taxon>
        <taxon>Tracheophyta</taxon>
        <taxon>Spermatophyta</taxon>
        <taxon>Magnoliopsida</taxon>
        <taxon>eudicotyledons</taxon>
        <taxon>Gunneridae</taxon>
        <taxon>Pentapetalae</taxon>
        <taxon>rosids</taxon>
        <taxon>fabids</taxon>
        <taxon>Fabales</taxon>
        <taxon>Fabaceae</taxon>
        <taxon>Papilionoideae</taxon>
        <taxon>50 kb inversion clade</taxon>
        <taxon>dalbergioids sensu lato</taxon>
        <taxon>Dalbergieae</taxon>
        <taxon>Pterocarpus clade</taxon>
        <taxon>Arachis</taxon>
    </lineage>
</organism>
<gene>
    <name evidence="2" type="ORF">DS421_19g644340</name>
</gene>
<evidence type="ECO:0000256" key="1">
    <source>
        <dbReference type="SAM" id="MobiDB-lite"/>
    </source>
</evidence>
<dbReference type="EMBL" id="CP031001">
    <property type="protein sequence ID" value="QHN76493.1"/>
    <property type="molecule type" value="Genomic_DNA"/>
</dbReference>
<reference evidence="2 3" key="1">
    <citation type="submission" date="2020-01" db="EMBL/GenBank/DDBJ databases">
        <title>Genome sequence of Arachis hypogaea, cultivar Shitouqi.</title>
        <authorList>
            <person name="Zhuang W."/>
            <person name="Chen H."/>
            <person name="Varshney R."/>
            <person name="Wang D."/>
            <person name="Ming R."/>
        </authorList>
    </citation>
    <scope>NUCLEOTIDE SEQUENCE [LARGE SCALE GENOMIC DNA]</scope>
    <source>
        <tissue evidence="2">Young leaf</tissue>
    </source>
</reference>
<evidence type="ECO:0000313" key="2">
    <source>
        <dbReference type="EMBL" id="QHN76493.1"/>
    </source>
</evidence>
<accession>A0A6B9V4W3</accession>
<sequence>MSTGRGVADQAAGRGRSHGRGRRRVTSSIPKTSGSSPSTLTTPVTPQLASMSMPPPATDATALESGHVSEAAANPPPPPPIVRLKIWHDSNTGCTLGGTLRMTLPSERYSTIEWSSRCWIMFVRGGNTGQPGSD</sequence>
<feature type="compositionally biased region" description="Low complexity" evidence="1">
    <location>
        <begin position="26"/>
        <end position="46"/>
    </location>
</feature>